<name>X1LKZ5_9ZZZZ</name>
<proteinExistence type="predicted"/>
<organism evidence="1">
    <name type="scientific">marine sediment metagenome</name>
    <dbReference type="NCBI Taxonomy" id="412755"/>
    <lineage>
        <taxon>unclassified sequences</taxon>
        <taxon>metagenomes</taxon>
        <taxon>ecological metagenomes</taxon>
    </lineage>
</organism>
<accession>X1LKZ5</accession>
<dbReference type="AlphaFoldDB" id="X1LKZ5"/>
<reference evidence="1" key="1">
    <citation type="journal article" date="2014" name="Front. Microbiol.">
        <title>High frequency of phylogenetically diverse reductive dehalogenase-homologous genes in deep subseafloor sedimentary metagenomes.</title>
        <authorList>
            <person name="Kawai M."/>
            <person name="Futagami T."/>
            <person name="Toyoda A."/>
            <person name="Takaki Y."/>
            <person name="Nishi S."/>
            <person name="Hori S."/>
            <person name="Arai W."/>
            <person name="Tsubouchi T."/>
            <person name="Morono Y."/>
            <person name="Uchiyama I."/>
            <person name="Ito T."/>
            <person name="Fujiyama A."/>
            <person name="Inagaki F."/>
            <person name="Takami H."/>
        </authorList>
    </citation>
    <scope>NUCLEOTIDE SEQUENCE</scope>
    <source>
        <strain evidence="1">Expedition CK06-06</strain>
    </source>
</reference>
<gene>
    <name evidence="1" type="ORF">S06H3_23343</name>
</gene>
<protein>
    <submittedName>
        <fullName evidence="1">Uncharacterized protein</fullName>
    </submittedName>
</protein>
<dbReference type="EMBL" id="BARV01012670">
    <property type="protein sequence ID" value="GAI06491.1"/>
    <property type="molecule type" value="Genomic_DNA"/>
</dbReference>
<feature type="non-terminal residue" evidence="1">
    <location>
        <position position="57"/>
    </location>
</feature>
<evidence type="ECO:0000313" key="1">
    <source>
        <dbReference type="EMBL" id="GAI06491.1"/>
    </source>
</evidence>
<sequence>MCKKSVRYNWAGDIIVRDTLVPNKRAVVGYKDRFIPTDIREWMKEPPNNKLSEALSS</sequence>
<comment type="caution">
    <text evidence="1">The sequence shown here is derived from an EMBL/GenBank/DDBJ whole genome shotgun (WGS) entry which is preliminary data.</text>
</comment>